<feature type="domain" description="DUF3945" evidence="1">
    <location>
        <begin position="373"/>
        <end position="421"/>
    </location>
</feature>
<accession>A0A0Q3P9C2</accession>
<evidence type="ECO:0000313" key="3">
    <source>
        <dbReference type="EMBL" id="KQK26110.1"/>
    </source>
</evidence>
<dbReference type="InterPro" id="IPR025343">
    <property type="entry name" value="DUF4099"/>
</dbReference>
<protein>
    <submittedName>
        <fullName evidence="3">Uncharacterized protein</fullName>
    </submittedName>
</protein>
<gene>
    <name evidence="3" type="ORF">AR438_11050</name>
</gene>
<dbReference type="RefSeq" id="WP_056015152.1">
    <property type="nucleotide sequence ID" value="NZ_LLYZ01000005.1"/>
</dbReference>
<dbReference type="EMBL" id="LLYZ01000005">
    <property type="protein sequence ID" value="KQK26110.1"/>
    <property type="molecule type" value="Genomic_DNA"/>
</dbReference>
<name>A0A0Q3P9C2_9FLAO</name>
<dbReference type="Pfam" id="PF13351">
    <property type="entry name" value="DUF4099"/>
    <property type="match status" value="1"/>
</dbReference>
<dbReference type="OrthoDB" id="1081890at2"/>
<dbReference type="Proteomes" id="UP000051682">
    <property type="component" value="Unassembled WGS sequence"/>
</dbReference>
<keyword evidence="4" id="KW-1185">Reference proteome</keyword>
<feature type="domain" description="DUF3945" evidence="1">
    <location>
        <begin position="296"/>
        <end position="349"/>
    </location>
</feature>
<sequence>MNKIGNHTAISEMSTLLVLRHSNNSIGIVQGIEHNGNLIDVLPNRNMVDTIMRIDSAEDSFMDFYSDFYYQLKDPSEYSFFKVREFEAHDTAIDLQQYINCLSEVERQDLKAVEVSIEAVNAIRNKRPIENEPSLLKKSFSNGSVISNSSSQYRYQIEDVPWDKMAEMGLDREKLEEIGALDSLLKGYKTPMLVPVLFDNGETVSHIDARLQLRIDDDGELIVKVHRVCKKVDFRKKFKGHKFTKEDRVNLLSSGNMGRVVDLIDTVTGEIIPSLISLDRLTNELISLRMEFVRIPDVLCGVRLDLEQKQVLRDGKSLFIENMVSKKGKFFSATVQFNADRQWVEFLFERNLRSTGLTQSEDNFELGVPSTFRGIKLRRWQIEKLKAGEMAYIKGLESRNGKTYQGYMSFDKAIGRIVFSFKNPKKQ</sequence>
<evidence type="ECO:0000313" key="4">
    <source>
        <dbReference type="Proteomes" id="UP000051682"/>
    </source>
</evidence>
<evidence type="ECO:0000259" key="2">
    <source>
        <dbReference type="Pfam" id="PF13351"/>
    </source>
</evidence>
<evidence type="ECO:0000259" key="1">
    <source>
        <dbReference type="Pfam" id="PF13101"/>
    </source>
</evidence>
<dbReference type="STRING" id="452084.AR438_11050"/>
<reference evidence="3 4" key="1">
    <citation type="submission" date="2015-10" db="EMBL/GenBank/DDBJ databases">
        <title>Chryseobacterium aquaticum genome.</title>
        <authorList>
            <person name="Newman J.D."/>
            <person name="Ferguson M.B."/>
            <person name="Miller J.R."/>
        </authorList>
    </citation>
    <scope>NUCLEOTIDE SEQUENCE [LARGE SCALE GENOMIC DNA]</scope>
    <source>
        <strain evidence="3 4">KCTC 12483</strain>
    </source>
</reference>
<proteinExistence type="predicted"/>
<feature type="domain" description="DUF4099" evidence="2">
    <location>
        <begin position="155"/>
        <end position="234"/>
    </location>
</feature>
<comment type="caution">
    <text evidence="3">The sequence shown here is derived from an EMBL/GenBank/DDBJ whole genome shotgun (WGS) entry which is preliminary data.</text>
</comment>
<dbReference type="InterPro" id="IPR025222">
    <property type="entry name" value="DUF3945"/>
</dbReference>
<dbReference type="AlphaFoldDB" id="A0A0Q3P9C2"/>
<organism evidence="3 4">
    <name type="scientific">Chryseobacterium aquaticum</name>
    <dbReference type="NCBI Taxonomy" id="452084"/>
    <lineage>
        <taxon>Bacteria</taxon>
        <taxon>Pseudomonadati</taxon>
        <taxon>Bacteroidota</taxon>
        <taxon>Flavobacteriia</taxon>
        <taxon>Flavobacteriales</taxon>
        <taxon>Weeksellaceae</taxon>
        <taxon>Chryseobacterium group</taxon>
        <taxon>Chryseobacterium</taxon>
    </lineage>
</organism>
<dbReference type="Pfam" id="PF13101">
    <property type="entry name" value="DUF3945"/>
    <property type="match status" value="2"/>
</dbReference>